<evidence type="ECO:0000259" key="8">
    <source>
        <dbReference type="Pfam" id="PF09335"/>
    </source>
</evidence>
<keyword evidence="10" id="KW-1185">Reference proteome</keyword>
<name>A0ABV5UX80_9MICC</name>
<sequence>MEQILDLPFEMALMVLFAVVMLRVNAMYWIGRGTAAGMRRTRVAGALRRPKAAKAQALIQRFGPYAVVLTFLAVGLQTAVNLAAGAAKMPLSRYLPAAAAGSAIWAFVYATVGLAAMEAWLAIMAGSPVAAVLLVLCIAGLAGLAGLAGVAARLVMRRRRRTAVAPEDTVV</sequence>
<dbReference type="InterPro" id="IPR032816">
    <property type="entry name" value="VTT_dom"/>
</dbReference>
<dbReference type="Pfam" id="PF09335">
    <property type="entry name" value="VTT_dom"/>
    <property type="match status" value="1"/>
</dbReference>
<evidence type="ECO:0000256" key="6">
    <source>
        <dbReference type="ARBA" id="ARBA00023136"/>
    </source>
</evidence>
<feature type="transmembrane region" description="Helical" evidence="7">
    <location>
        <begin position="12"/>
        <end position="30"/>
    </location>
</feature>
<feature type="transmembrane region" description="Helical" evidence="7">
    <location>
        <begin position="129"/>
        <end position="152"/>
    </location>
</feature>
<comment type="similarity">
    <text evidence="2 7">Belongs to the DedA family.</text>
</comment>
<proteinExistence type="inferred from homology"/>
<keyword evidence="3 7" id="KW-1003">Cell membrane</keyword>
<evidence type="ECO:0000256" key="3">
    <source>
        <dbReference type="ARBA" id="ARBA00022475"/>
    </source>
</evidence>
<evidence type="ECO:0000256" key="7">
    <source>
        <dbReference type="RuleBase" id="RU367016"/>
    </source>
</evidence>
<reference evidence="9 10" key="1">
    <citation type="submission" date="2024-09" db="EMBL/GenBank/DDBJ databases">
        <authorList>
            <person name="Sun Q."/>
            <person name="Mori K."/>
        </authorList>
    </citation>
    <scope>NUCLEOTIDE SEQUENCE [LARGE SCALE GENOMIC DNA]</scope>
    <source>
        <strain evidence="9 10">JCM 13519</strain>
    </source>
</reference>
<dbReference type="EMBL" id="JBHMBH010000066">
    <property type="protein sequence ID" value="MFB9716829.1"/>
    <property type="molecule type" value="Genomic_DNA"/>
</dbReference>
<dbReference type="Proteomes" id="UP001589536">
    <property type="component" value="Unassembled WGS sequence"/>
</dbReference>
<feature type="domain" description="VTT" evidence="8">
    <location>
        <begin position="11"/>
        <end position="113"/>
    </location>
</feature>
<evidence type="ECO:0000256" key="2">
    <source>
        <dbReference type="ARBA" id="ARBA00010792"/>
    </source>
</evidence>
<keyword evidence="4 7" id="KW-0812">Transmembrane</keyword>
<comment type="subcellular location">
    <subcellularLocation>
        <location evidence="1 7">Cell membrane</location>
        <topology evidence="1 7">Multi-pass membrane protein</topology>
    </subcellularLocation>
</comment>
<evidence type="ECO:0000313" key="10">
    <source>
        <dbReference type="Proteomes" id="UP001589536"/>
    </source>
</evidence>
<gene>
    <name evidence="9" type="ORF">ACFFPI_22295</name>
</gene>
<organism evidence="9 10">
    <name type="scientific">Arthrobacter methylotrophus</name>
    <dbReference type="NCBI Taxonomy" id="121291"/>
    <lineage>
        <taxon>Bacteria</taxon>
        <taxon>Bacillati</taxon>
        <taxon>Actinomycetota</taxon>
        <taxon>Actinomycetes</taxon>
        <taxon>Micrococcales</taxon>
        <taxon>Micrococcaceae</taxon>
        <taxon>Arthrobacter</taxon>
    </lineage>
</organism>
<evidence type="ECO:0000256" key="4">
    <source>
        <dbReference type="ARBA" id="ARBA00022692"/>
    </source>
</evidence>
<dbReference type="RefSeq" id="WP_345041078.1">
    <property type="nucleotide sequence ID" value="NZ_BAABED010000001.1"/>
</dbReference>
<dbReference type="PANTHER" id="PTHR30353">
    <property type="entry name" value="INNER MEMBRANE PROTEIN DEDA-RELATED"/>
    <property type="match status" value="1"/>
</dbReference>
<keyword evidence="5 7" id="KW-1133">Transmembrane helix</keyword>
<feature type="transmembrane region" description="Helical" evidence="7">
    <location>
        <begin position="62"/>
        <end position="82"/>
    </location>
</feature>
<dbReference type="InterPro" id="IPR032818">
    <property type="entry name" value="DedA-like"/>
</dbReference>
<evidence type="ECO:0000256" key="5">
    <source>
        <dbReference type="ARBA" id="ARBA00022989"/>
    </source>
</evidence>
<dbReference type="PANTHER" id="PTHR30353:SF0">
    <property type="entry name" value="TRANSMEMBRANE PROTEIN"/>
    <property type="match status" value="1"/>
</dbReference>
<evidence type="ECO:0000256" key="1">
    <source>
        <dbReference type="ARBA" id="ARBA00004651"/>
    </source>
</evidence>
<protein>
    <submittedName>
        <fullName evidence="9">VTT domain-containing protein</fullName>
    </submittedName>
</protein>
<evidence type="ECO:0000313" key="9">
    <source>
        <dbReference type="EMBL" id="MFB9716829.1"/>
    </source>
</evidence>
<comment type="caution">
    <text evidence="9">The sequence shown here is derived from an EMBL/GenBank/DDBJ whole genome shotgun (WGS) entry which is preliminary data.</text>
</comment>
<accession>A0ABV5UX80</accession>
<feature type="transmembrane region" description="Helical" evidence="7">
    <location>
        <begin position="94"/>
        <end position="117"/>
    </location>
</feature>
<keyword evidence="6 7" id="KW-0472">Membrane</keyword>